<name>A0AAE1P6F3_9EUCA</name>
<comment type="subcellular location">
    <subcellularLocation>
        <location evidence="1">Cell membrane</location>
        <topology evidence="1">Multi-pass membrane protein</topology>
    </subcellularLocation>
</comment>
<evidence type="ECO:0000256" key="1">
    <source>
        <dbReference type="ARBA" id="ARBA00004651"/>
    </source>
</evidence>
<dbReference type="Proteomes" id="UP001292094">
    <property type="component" value="Unassembled WGS sequence"/>
</dbReference>
<evidence type="ECO:0000256" key="4">
    <source>
        <dbReference type="ARBA" id="ARBA00022989"/>
    </source>
</evidence>
<proteinExistence type="predicted"/>
<gene>
    <name evidence="12" type="ORF">Pmani_026234</name>
</gene>
<protein>
    <recommendedName>
        <fullName evidence="11">G-protein coupled receptors family 1 profile domain-containing protein</fullName>
    </recommendedName>
</protein>
<evidence type="ECO:0000256" key="7">
    <source>
        <dbReference type="ARBA" id="ARBA00023170"/>
    </source>
</evidence>
<feature type="transmembrane region" description="Helical" evidence="10">
    <location>
        <begin position="268"/>
        <end position="293"/>
    </location>
</feature>
<feature type="transmembrane region" description="Helical" evidence="10">
    <location>
        <begin position="116"/>
        <end position="134"/>
    </location>
</feature>
<dbReference type="EMBL" id="JAWZYT010002854">
    <property type="protein sequence ID" value="KAK4301630.1"/>
    <property type="molecule type" value="Genomic_DNA"/>
</dbReference>
<evidence type="ECO:0000256" key="8">
    <source>
        <dbReference type="ARBA" id="ARBA00023224"/>
    </source>
</evidence>
<keyword evidence="13" id="KW-1185">Reference proteome</keyword>
<feature type="compositionally biased region" description="Low complexity" evidence="9">
    <location>
        <begin position="367"/>
        <end position="380"/>
    </location>
</feature>
<dbReference type="SUPFAM" id="SSF81321">
    <property type="entry name" value="Family A G protein-coupled receptor-like"/>
    <property type="match status" value="1"/>
</dbReference>
<feature type="transmembrane region" description="Helical" evidence="10">
    <location>
        <begin position="50"/>
        <end position="70"/>
    </location>
</feature>
<feature type="transmembrane region" description="Helical" evidence="10">
    <location>
        <begin position="201"/>
        <end position="227"/>
    </location>
</feature>
<dbReference type="GO" id="GO:0016493">
    <property type="term" value="F:C-C chemokine receptor activity"/>
    <property type="evidence" value="ECO:0007669"/>
    <property type="project" value="TreeGrafter"/>
</dbReference>
<accession>A0AAE1P6F3</accession>
<evidence type="ECO:0000256" key="5">
    <source>
        <dbReference type="ARBA" id="ARBA00023040"/>
    </source>
</evidence>
<evidence type="ECO:0000313" key="13">
    <source>
        <dbReference type="Proteomes" id="UP001292094"/>
    </source>
</evidence>
<keyword evidence="5" id="KW-0297">G-protein coupled receptor</keyword>
<feature type="transmembrane region" description="Helical" evidence="10">
    <location>
        <begin position="155"/>
        <end position="181"/>
    </location>
</feature>
<dbReference type="Gene3D" id="1.20.1070.10">
    <property type="entry name" value="Rhodopsin 7-helix transmembrane proteins"/>
    <property type="match status" value="1"/>
</dbReference>
<keyword evidence="3 10" id="KW-0812">Transmembrane</keyword>
<feature type="region of interest" description="Disordered" evidence="9">
    <location>
        <begin position="367"/>
        <end position="392"/>
    </location>
</feature>
<evidence type="ECO:0000256" key="2">
    <source>
        <dbReference type="ARBA" id="ARBA00022475"/>
    </source>
</evidence>
<dbReference type="GO" id="GO:0005886">
    <property type="term" value="C:plasma membrane"/>
    <property type="evidence" value="ECO:0007669"/>
    <property type="project" value="UniProtKB-SubCell"/>
</dbReference>
<keyword evidence="7" id="KW-0675">Receptor</keyword>
<keyword evidence="4 10" id="KW-1133">Transmembrane helix</keyword>
<sequence>MDDEPTWWVWSGASGGAWTAVVIVVVAVGSVTNVSVLLQWISTRTPQDSLTAALPLADLLVCLLAAPLRYAQTPPVMRSQEQHPWNITLGRTEPASNTTYVHGHGCYGEGCEAGRLIVVGLCVWSLHVVAVVALHRLALLLRLSPTLPPYQATPVFVAVVALIVSSALVGGLHAVSCFMEALPMLGECRPLLLRDTPPLSVIAFLSYLAILCGFTLFCYLVIMAALLHQGCARPTYTSSAVPLPRAQEGDGGIGLNGQERALHACATVLMVLVTLIVCWMLPVTLALYVLLIQPSLTPTLPYSDALILLSALVHPFVYHNGWAALLACFDRLCYTLVSTAKILKISHKSKVQTLPIERAQKQEQASAAVEVTPTTTSSPSNLRASNISMSCG</sequence>
<comment type="caution">
    <text evidence="12">The sequence shown here is derived from an EMBL/GenBank/DDBJ whole genome shotgun (WGS) entry which is preliminary data.</text>
</comment>
<feature type="transmembrane region" description="Helical" evidence="10">
    <location>
        <begin position="305"/>
        <end position="329"/>
    </location>
</feature>
<dbReference type="PANTHER" id="PTHR24228:SF55">
    <property type="entry name" value="G-PROTEIN COUPLED RECEPTOR 75-RELATED"/>
    <property type="match status" value="1"/>
</dbReference>
<keyword evidence="2" id="KW-1003">Cell membrane</keyword>
<feature type="domain" description="G-protein coupled receptors family 1 profile" evidence="11">
    <location>
        <begin position="29"/>
        <end position="318"/>
    </location>
</feature>
<dbReference type="AlphaFoldDB" id="A0AAE1P6F3"/>
<dbReference type="PROSITE" id="PS50262">
    <property type="entry name" value="G_PROTEIN_RECEP_F1_2"/>
    <property type="match status" value="1"/>
</dbReference>
<evidence type="ECO:0000256" key="6">
    <source>
        <dbReference type="ARBA" id="ARBA00023136"/>
    </source>
</evidence>
<dbReference type="InterPro" id="IPR017452">
    <property type="entry name" value="GPCR_Rhodpsn_7TM"/>
</dbReference>
<dbReference type="PANTHER" id="PTHR24228">
    <property type="entry name" value="B2 BRADYKININ RECEPTOR/ANGIOTENSIN II RECEPTOR"/>
    <property type="match status" value="1"/>
</dbReference>
<evidence type="ECO:0000256" key="3">
    <source>
        <dbReference type="ARBA" id="ARBA00022692"/>
    </source>
</evidence>
<keyword evidence="8" id="KW-0807">Transducer</keyword>
<evidence type="ECO:0000256" key="10">
    <source>
        <dbReference type="SAM" id="Phobius"/>
    </source>
</evidence>
<keyword evidence="6 10" id="KW-0472">Membrane</keyword>
<evidence type="ECO:0000313" key="12">
    <source>
        <dbReference type="EMBL" id="KAK4301630.1"/>
    </source>
</evidence>
<evidence type="ECO:0000256" key="9">
    <source>
        <dbReference type="SAM" id="MobiDB-lite"/>
    </source>
</evidence>
<evidence type="ECO:0000259" key="11">
    <source>
        <dbReference type="PROSITE" id="PS50262"/>
    </source>
</evidence>
<organism evidence="12 13">
    <name type="scientific">Petrolisthes manimaculis</name>
    <dbReference type="NCBI Taxonomy" id="1843537"/>
    <lineage>
        <taxon>Eukaryota</taxon>
        <taxon>Metazoa</taxon>
        <taxon>Ecdysozoa</taxon>
        <taxon>Arthropoda</taxon>
        <taxon>Crustacea</taxon>
        <taxon>Multicrustacea</taxon>
        <taxon>Malacostraca</taxon>
        <taxon>Eumalacostraca</taxon>
        <taxon>Eucarida</taxon>
        <taxon>Decapoda</taxon>
        <taxon>Pleocyemata</taxon>
        <taxon>Anomura</taxon>
        <taxon>Galatheoidea</taxon>
        <taxon>Porcellanidae</taxon>
        <taxon>Petrolisthes</taxon>
    </lineage>
</organism>
<feature type="compositionally biased region" description="Polar residues" evidence="9">
    <location>
        <begin position="381"/>
        <end position="392"/>
    </location>
</feature>
<feature type="transmembrane region" description="Helical" evidence="10">
    <location>
        <begin position="15"/>
        <end position="38"/>
    </location>
</feature>
<reference evidence="12" key="1">
    <citation type="submission" date="2023-11" db="EMBL/GenBank/DDBJ databases">
        <title>Genome assemblies of two species of porcelain crab, Petrolisthes cinctipes and Petrolisthes manimaculis (Anomura: Porcellanidae).</title>
        <authorList>
            <person name="Angst P."/>
        </authorList>
    </citation>
    <scope>NUCLEOTIDE SEQUENCE</scope>
    <source>
        <strain evidence="12">PB745_02</strain>
        <tissue evidence="12">Gill</tissue>
    </source>
</reference>